<protein>
    <submittedName>
        <fullName evidence="3">Uncharacterized protein</fullName>
    </submittedName>
</protein>
<comment type="caution">
    <text evidence="3">The sequence shown here is derived from an EMBL/GenBank/DDBJ whole genome shotgun (WGS) entry which is preliminary data.</text>
</comment>
<keyword evidence="2" id="KW-0472">Membrane</keyword>
<evidence type="ECO:0000313" key="3">
    <source>
        <dbReference type="EMBL" id="MFC5298699.1"/>
    </source>
</evidence>
<name>A0ABW0FIX3_9MICO</name>
<evidence type="ECO:0000256" key="2">
    <source>
        <dbReference type="SAM" id="Phobius"/>
    </source>
</evidence>
<feature type="transmembrane region" description="Helical" evidence="2">
    <location>
        <begin position="131"/>
        <end position="154"/>
    </location>
</feature>
<dbReference type="Proteomes" id="UP001595937">
    <property type="component" value="Unassembled WGS sequence"/>
</dbReference>
<feature type="transmembrane region" description="Helical" evidence="2">
    <location>
        <begin position="53"/>
        <end position="74"/>
    </location>
</feature>
<organism evidence="3 4">
    <name type="scientific">Brachybacterium tyrofermentans</name>
    <dbReference type="NCBI Taxonomy" id="47848"/>
    <lineage>
        <taxon>Bacteria</taxon>
        <taxon>Bacillati</taxon>
        <taxon>Actinomycetota</taxon>
        <taxon>Actinomycetes</taxon>
        <taxon>Micrococcales</taxon>
        <taxon>Dermabacteraceae</taxon>
        <taxon>Brachybacterium</taxon>
    </lineage>
</organism>
<dbReference type="RefSeq" id="WP_193117764.1">
    <property type="nucleotide sequence ID" value="NZ_BAAAIR010000049.1"/>
</dbReference>
<gene>
    <name evidence="3" type="ORF">ACFPK8_14390</name>
</gene>
<reference evidence="4" key="1">
    <citation type="journal article" date="2019" name="Int. J. Syst. Evol. Microbiol.">
        <title>The Global Catalogue of Microorganisms (GCM) 10K type strain sequencing project: providing services to taxonomists for standard genome sequencing and annotation.</title>
        <authorList>
            <consortium name="The Broad Institute Genomics Platform"/>
            <consortium name="The Broad Institute Genome Sequencing Center for Infectious Disease"/>
            <person name="Wu L."/>
            <person name="Ma J."/>
        </authorList>
    </citation>
    <scope>NUCLEOTIDE SEQUENCE [LARGE SCALE GENOMIC DNA]</scope>
    <source>
        <strain evidence="4">CGMCC 1.16455</strain>
    </source>
</reference>
<proteinExistence type="predicted"/>
<feature type="transmembrane region" description="Helical" evidence="2">
    <location>
        <begin position="94"/>
        <end position="119"/>
    </location>
</feature>
<evidence type="ECO:0000313" key="4">
    <source>
        <dbReference type="Proteomes" id="UP001595937"/>
    </source>
</evidence>
<sequence>MSTQIASAPPAPSSARTALPGGAASAGRPEPADGSVARAGGLAPSARASSWSLALSLVALLGSVAAMAGVGLTVVPMGTASGYYLTDTPVAYQWAVLAAFGSLLLWMVLGLAAIVLGIVGLTRRSGQVRAIVAIGLAVIAPVLAVLTLMGSMALGADGLL</sequence>
<keyword evidence="2" id="KW-0812">Transmembrane</keyword>
<dbReference type="EMBL" id="JBHSLN010000079">
    <property type="protein sequence ID" value="MFC5298699.1"/>
    <property type="molecule type" value="Genomic_DNA"/>
</dbReference>
<dbReference type="GeneID" id="303298912"/>
<keyword evidence="4" id="KW-1185">Reference proteome</keyword>
<evidence type="ECO:0000256" key="1">
    <source>
        <dbReference type="SAM" id="MobiDB-lite"/>
    </source>
</evidence>
<keyword evidence="2" id="KW-1133">Transmembrane helix</keyword>
<accession>A0ABW0FIX3</accession>
<feature type="region of interest" description="Disordered" evidence="1">
    <location>
        <begin position="1"/>
        <end position="38"/>
    </location>
</feature>